<sequence length="396" mass="42764">MTTENTAGAPNELILTPPEPVAPVRTEQAAGLVPLDASVREEMTRRATDYVGSLAGLDGRSPEFTTRIGEIAALGSGEIRGAAQQSNRMLDRTVRSLASGGEDAQARVSSSLVELRRTVEDLDPRDTPGKGARRLLSRLPGGNKLRDHAAKYASSQATLNRIVSSLRGGQDELRRDNAALHTERTRLWETMGKLQEYAVLTDALDTAIGERIAAVDATDPTQADALRADVLFPVRQKHQDLLTQLAVCAQGYLAMDVVRRNNEELIKGVDRAATTTVSALRIAVMLASALDNQRKVTEQVNVLRSTTEDLIRGNAEMLATQSGEIQRIAADPAVGAETLRSAFQQIYRTLDAIDTYKIQATESMASTVESLTAELRIASTHLERTRSAGALEGGLQ</sequence>
<keyword evidence="2" id="KW-1185">Reference proteome</keyword>
<dbReference type="EMBL" id="CP109109">
    <property type="protein sequence ID" value="WSB98019.1"/>
    <property type="molecule type" value="Genomic_DNA"/>
</dbReference>
<dbReference type="Proteomes" id="UP001348369">
    <property type="component" value="Chromosome"/>
</dbReference>
<evidence type="ECO:0000313" key="1">
    <source>
        <dbReference type="EMBL" id="WSB98019.1"/>
    </source>
</evidence>
<gene>
    <name evidence="1" type="ORF">OG835_13975</name>
</gene>
<organism evidence="1 2">
    <name type="scientific">Streptomyces scopuliridis</name>
    <dbReference type="NCBI Taxonomy" id="452529"/>
    <lineage>
        <taxon>Bacteria</taxon>
        <taxon>Bacillati</taxon>
        <taxon>Actinomycetota</taxon>
        <taxon>Actinomycetes</taxon>
        <taxon>Kitasatosporales</taxon>
        <taxon>Streptomycetaceae</taxon>
        <taxon>Streptomyces</taxon>
    </lineage>
</organism>
<accession>A0ACD4ZHR4</accession>
<proteinExistence type="predicted"/>
<protein>
    <submittedName>
        <fullName evidence="1">Toxic anion resistance protein</fullName>
    </submittedName>
</protein>
<evidence type="ECO:0000313" key="2">
    <source>
        <dbReference type="Proteomes" id="UP001348369"/>
    </source>
</evidence>
<reference evidence="1" key="1">
    <citation type="submission" date="2022-10" db="EMBL/GenBank/DDBJ databases">
        <title>The complete genomes of actinobacterial strains from the NBC collection.</title>
        <authorList>
            <person name="Joergensen T.S."/>
            <person name="Alvarez Arevalo M."/>
            <person name="Sterndorff E.B."/>
            <person name="Faurdal D."/>
            <person name="Vuksanovic O."/>
            <person name="Mourched A.-S."/>
            <person name="Charusanti P."/>
            <person name="Shaw S."/>
            <person name="Blin K."/>
            <person name="Weber T."/>
        </authorList>
    </citation>
    <scope>NUCLEOTIDE SEQUENCE</scope>
    <source>
        <strain evidence="1">NBC 01771</strain>
    </source>
</reference>
<name>A0ACD4ZHR4_9ACTN</name>